<dbReference type="PANTHER" id="PTHR46113:SF1">
    <property type="entry name" value="PEPTIDASE M17 LEUCYL AMINOPEPTIDASE N-TERMINAL DOMAIN-CONTAINING PROTEIN"/>
    <property type="match status" value="1"/>
</dbReference>
<dbReference type="Proteomes" id="UP000078542">
    <property type="component" value="Unassembled WGS sequence"/>
</dbReference>
<keyword evidence="2" id="KW-1185">Reference proteome</keyword>
<name>A0A151I8G0_9HYME</name>
<evidence type="ECO:0000313" key="2">
    <source>
        <dbReference type="Proteomes" id="UP000078542"/>
    </source>
</evidence>
<dbReference type="AlphaFoldDB" id="A0A151I8G0"/>
<dbReference type="PANTHER" id="PTHR46113">
    <property type="entry name" value="SNAC DOMAIN-CONTAINING PROTEIN"/>
    <property type="match status" value="1"/>
</dbReference>
<evidence type="ECO:0000313" key="1">
    <source>
        <dbReference type="EMBL" id="KYM94609.1"/>
    </source>
</evidence>
<protein>
    <submittedName>
        <fullName evidence="1">Uncharacterized protein</fullName>
    </submittedName>
</protein>
<accession>A0A151I8G0</accession>
<gene>
    <name evidence="1" type="ORF">ALC62_14760</name>
</gene>
<organism evidence="1 2">
    <name type="scientific">Cyphomyrmex costatus</name>
    <dbReference type="NCBI Taxonomy" id="456900"/>
    <lineage>
        <taxon>Eukaryota</taxon>
        <taxon>Metazoa</taxon>
        <taxon>Ecdysozoa</taxon>
        <taxon>Arthropoda</taxon>
        <taxon>Hexapoda</taxon>
        <taxon>Insecta</taxon>
        <taxon>Pterygota</taxon>
        <taxon>Neoptera</taxon>
        <taxon>Endopterygota</taxon>
        <taxon>Hymenoptera</taxon>
        <taxon>Apocrita</taxon>
        <taxon>Aculeata</taxon>
        <taxon>Formicoidea</taxon>
        <taxon>Formicidae</taxon>
        <taxon>Myrmicinae</taxon>
        <taxon>Cyphomyrmex</taxon>
    </lineage>
</organism>
<dbReference type="EMBL" id="KQ978362">
    <property type="protein sequence ID" value="KYM94609.1"/>
    <property type="molecule type" value="Genomic_DNA"/>
</dbReference>
<reference evidence="1 2" key="1">
    <citation type="submission" date="2016-03" db="EMBL/GenBank/DDBJ databases">
        <title>Cyphomyrmex costatus WGS genome.</title>
        <authorList>
            <person name="Nygaard S."/>
            <person name="Hu H."/>
            <person name="Boomsma J."/>
            <person name="Zhang G."/>
        </authorList>
    </citation>
    <scope>NUCLEOTIDE SEQUENCE [LARGE SCALE GENOMIC DNA]</scope>
    <source>
        <strain evidence="1">MS0001</strain>
        <tissue evidence="1">Whole body</tissue>
    </source>
</reference>
<sequence>MKSQFYGRKLSTNRQVLQVFFHHHRKKKLTIRKSSSEITELMIHWNRTGIPVNQIQQSTLKLEKLHLTWKNLQRSKGRKKSPTLQKKEKDFDNKLNQLFNIAPQNVISQLTEDQRLFLSSQQDSSRFIPTRLSQSFSGLSAASDDTDESGCTGTAELYDHTSIQREISDYEDELNNPPRKKRKIINQEVAAACDRIKVTDTDAIYLIGTVIRSAKIDVNECTFSVSTLRRKRIDFRGKNCADAILDHLRLWNIENKIKAFCFDTTSSNTGCHKGIMQPRNDYREFLELSCIFLGGVPPRGITFKKPGANQHARWMAKAIYCLKLFIFKDELFKNARKSREVTELRQICIFIVLFYVKIWFTAFNAFQAPLNDLTLIQDLIRFKCINSQVANAALTKLRNHIWYFNETLAALAFFDSRISVECKRLMVDAIKHREGTLKNLSRLILSDSECQSLPDVDISHFITKSSLHLFQICGLPYDFLDADPTEWENEESFIRCRVVFENMKVVNDVAERGVALVEEYTGLITRDERQYQALLQVVKDHRKKYPNPSKKNFFDTDADDE</sequence>
<proteinExistence type="predicted"/>